<name>A0A839QP71_9MICO</name>
<dbReference type="RefSeq" id="WP_183374208.1">
    <property type="nucleotide sequence ID" value="NZ_CBCSFZ010000005.1"/>
</dbReference>
<sequence>MRELTLHGLHDDGEHLVLNDSDGASYLLTIDEALRAAVRRDRPALGLIQATEASSVRPKDIQAMLRSGHTVEEISEMSGLAAEDIRRFEGPVLAERSYMARQAQQFHLGRGSSDKLGEVVTSRLHARRVEQEPNWDAWRRPDGTWTLLMQFSAGSRARTAQWQLDVPNRIAHAEDDEARWLSDSEEAIAEDQPRTRLRAVRNQVFDVEAADRGLGRGGAADVPAPVRGQHPSAQQGAAGQARPQGQQGPRPITDEELDRINAQRGVRPVPQAQSDAPTPGAGGGSESSASASSPWVSLTESDDLPSRDTGEDLGTMPTDDMSAITAPDDLDSDIDRARAQRDAATSADVPTPVHPAHTADDDAAAEYAAESARSEHADADSQEDPDGDSGPGHSSSDEYDGDDHSSDDSGSAGADEDSQESEDEGLSTEDLEPLPGFEKPKKKPEKRRRGRSSIPSWDDIVFGTKDR</sequence>
<evidence type="ECO:0000256" key="1">
    <source>
        <dbReference type="SAM" id="MobiDB-lite"/>
    </source>
</evidence>
<dbReference type="Pfam" id="PF11268">
    <property type="entry name" value="DUF3071"/>
    <property type="match status" value="1"/>
</dbReference>
<reference evidence="3 4" key="1">
    <citation type="submission" date="2020-08" db="EMBL/GenBank/DDBJ databases">
        <title>Sequencing the genomes of 1000 actinobacteria strains.</title>
        <authorList>
            <person name="Klenk H.-P."/>
        </authorList>
    </citation>
    <scope>NUCLEOTIDE SEQUENCE [LARGE SCALE GENOMIC DNA]</scope>
    <source>
        <strain evidence="3 4">DSM 23040</strain>
    </source>
</reference>
<dbReference type="NCBIfam" id="NF040712">
    <property type="entry name" value="SepH"/>
    <property type="match status" value="1"/>
</dbReference>
<feature type="compositionally biased region" description="Low complexity" evidence="1">
    <location>
        <begin position="233"/>
        <end position="251"/>
    </location>
</feature>
<comment type="caution">
    <text evidence="3">The sequence shown here is derived from an EMBL/GenBank/DDBJ whole genome shotgun (WGS) entry which is preliminary data.</text>
</comment>
<dbReference type="EMBL" id="JACHWP010000001">
    <property type="protein sequence ID" value="MBB3022293.1"/>
    <property type="molecule type" value="Genomic_DNA"/>
</dbReference>
<accession>A0A839QP71</accession>
<feature type="domain" description="DUF3071" evidence="2">
    <location>
        <begin position="1"/>
        <end position="163"/>
    </location>
</feature>
<evidence type="ECO:0000259" key="2">
    <source>
        <dbReference type="Pfam" id="PF11268"/>
    </source>
</evidence>
<dbReference type="InterPro" id="IPR021421">
    <property type="entry name" value="DUF3071"/>
</dbReference>
<gene>
    <name evidence="3" type="ORF">FHX50_000541</name>
</gene>
<evidence type="ECO:0000313" key="3">
    <source>
        <dbReference type="EMBL" id="MBB3022293.1"/>
    </source>
</evidence>
<dbReference type="AlphaFoldDB" id="A0A839QP71"/>
<organism evidence="3 4">
    <name type="scientific">Helcobacillus massiliensis</name>
    <dbReference type="NCBI Taxonomy" id="521392"/>
    <lineage>
        <taxon>Bacteria</taxon>
        <taxon>Bacillati</taxon>
        <taxon>Actinomycetota</taxon>
        <taxon>Actinomycetes</taxon>
        <taxon>Micrococcales</taxon>
        <taxon>Dermabacteraceae</taxon>
        <taxon>Helcobacillus</taxon>
    </lineage>
</organism>
<dbReference type="Proteomes" id="UP000568050">
    <property type="component" value="Unassembled WGS sequence"/>
</dbReference>
<feature type="compositionally biased region" description="Acidic residues" evidence="1">
    <location>
        <begin position="414"/>
        <end position="432"/>
    </location>
</feature>
<protein>
    <recommendedName>
        <fullName evidence="2">DUF3071 domain-containing protein</fullName>
    </recommendedName>
</protein>
<feature type="region of interest" description="Disordered" evidence="1">
    <location>
        <begin position="212"/>
        <end position="467"/>
    </location>
</feature>
<evidence type="ECO:0000313" key="4">
    <source>
        <dbReference type="Proteomes" id="UP000568050"/>
    </source>
</evidence>
<feature type="compositionally biased region" description="Basic residues" evidence="1">
    <location>
        <begin position="440"/>
        <end position="451"/>
    </location>
</feature>
<proteinExistence type="predicted"/>
<dbReference type="InterPro" id="IPR047682">
    <property type="entry name" value="SepH-like"/>
</dbReference>
<keyword evidence="4" id="KW-1185">Reference proteome</keyword>